<dbReference type="EMBL" id="UOEU01001068">
    <property type="protein sequence ID" value="VAW43353.1"/>
    <property type="molecule type" value="Genomic_DNA"/>
</dbReference>
<gene>
    <name evidence="5" type="ORF">MNBD_CHLOROFLEXI01-3425</name>
</gene>
<keyword evidence="2" id="KW-0479">Metal-binding</keyword>
<accession>A0A3B0VT94</accession>
<protein>
    <recommendedName>
        <fullName evidence="4">Cytochrome c domain-containing protein</fullName>
    </recommendedName>
</protein>
<dbReference type="SUPFAM" id="SSF46626">
    <property type="entry name" value="Cytochrome c"/>
    <property type="match status" value="1"/>
</dbReference>
<evidence type="ECO:0000259" key="4">
    <source>
        <dbReference type="PROSITE" id="PS51007"/>
    </source>
</evidence>
<dbReference type="InterPro" id="IPR009056">
    <property type="entry name" value="Cyt_c-like_dom"/>
</dbReference>
<proteinExistence type="predicted"/>
<organism evidence="5">
    <name type="scientific">hydrothermal vent metagenome</name>
    <dbReference type="NCBI Taxonomy" id="652676"/>
    <lineage>
        <taxon>unclassified sequences</taxon>
        <taxon>metagenomes</taxon>
        <taxon>ecological metagenomes</taxon>
    </lineage>
</organism>
<dbReference type="GO" id="GO:0009055">
    <property type="term" value="F:electron transfer activity"/>
    <property type="evidence" value="ECO:0007669"/>
    <property type="project" value="InterPro"/>
</dbReference>
<reference evidence="5" key="1">
    <citation type="submission" date="2018-06" db="EMBL/GenBank/DDBJ databases">
        <authorList>
            <person name="Zhirakovskaya E."/>
        </authorList>
    </citation>
    <scope>NUCLEOTIDE SEQUENCE</scope>
</reference>
<dbReference type="PROSITE" id="PS51007">
    <property type="entry name" value="CYTC"/>
    <property type="match status" value="1"/>
</dbReference>
<sequence>MNNNKWFRSARLPLLAVFAVLTAVLLSTISLVQPTTAQEIVLPTVPPDAAAGLAIYDQRCIVCHGELGDGQGAQALEAGFQPTAFSN</sequence>
<dbReference type="GO" id="GO:0046872">
    <property type="term" value="F:metal ion binding"/>
    <property type="evidence" value="ECO:0007669"/>
    <property type="project" value="UniProtKB-KW"/>
</dbReference>
<dbReference type="InterPro" id="IPR036909">
    <property type="entry name" value="Cyt_c-like_dom_sf"/>
</dbReference>
<feature type="non-terminal residue" evidence="5">
    <location>
        <position position="87"/>
    </location>
</feature>
<keyword evidence="3" id="KW-0408">Iron</keyword>
<evidence type="ECO:0000256" key="1">
    <source>
        <dbReference type="ARBA" id="ARBA00022617"/>
    </source>
</evidence>
<dbReference type="AlphaFoldDB" id="A0A3B0VT94"/>
<keyword evidence="1" id="KW-0349">Heme</keyword>
<name>A0A3B0VT94_9ZZZZ</name>
<feature type="domain" description="Cytochrome c" evidence="4">
    <location>
        <begin position="47"/>
        <end position="87"/>
    </location>
</feature>
<dbReference type="GO" id="GO:0020037">
    <property type="term" value="F:heme binding"/>
    <property type="evidence" value="ECO:0007669"/>
    <property type="project" value="InterPro"/>
</dbReference>
<dbReference type="Gene3D" id="1.10.760.10">
    <property type="entry name" value="Cytochrome c-like domain"/>
    <property type="match status" value="1"/>
</dbReference>
<evidence type="ECO:0000256" key="3">
    <source>
        <dbReference type="ARBA" id="ARBA00023004"/>
    </source>
</evidence>
<evidence type="ECO:0000313" key="5">
    <source>
        <dbReference type="EMBL" id="VAW43353.1"/>
    </source>
</evidence>
<evidence type="ECO:0000256" key="2">
    <source>
        <dbReference type="ARBA" id="ARBA00022723"/>
    </source>
</evidence>